<dbReference type="Gene3D" id="3.40.50.720">
    <property type="entry name" value="NAD(P)-binding Rossmann-like Domain"/>
    <property type="match status" value="1"/>
</dbReference>
<dbReference type="InterPro" id="IPR009081">
    <property type="entry name" value="PP-bd_ACP"/>
</dbReference>
<dbReference type="Gene3D" id="1.10.1200.10">
    <property type="entry name" value="ACP-like"/>
    <property type="match status" value="1"/>
</dbReference>
<dbReference type="GO" id="GO:0005737">
    <property type="term" value="C:cytoplasm"/>
    <property type="evidence" value="ECO:0007669"/>
    <property type="project" value="TreeGrafter"/>
</dbReference>
<keyword evidence="4" id="KW-0614">Plasmid</keyword>
<dbReference type="Pfam" id="PF08659">
    <property type="entry name" value="KR"/>
    <property type="match status" value="1"/>
</dbReference>
<dbReference type="EMBL" id="CP023738">
    <property type="protein sequence ID" value="ATQ70569.1"/>
    <property type="molecule type" value="Genomic_DNA"/>
</dbReference>
<dbReference type="AlphaFoldDB" id="A0A2D2D6U6"/>
<evidence type="ECO:0000256" key="2">
    <source>
        <dbReference type="ARBA" id="ARBA00022553"/>
    </source>
</evidence>
<dbReference type="InterPro" id="IPR036736">
    <property type="entry name" value="ACP-like_sf"/>
</dbReference>
<dbReference type="InterPro" id="IPR020806">
    <property type="entry name" value="PKS_PP-bd"/>
</dbReference>
<dbReference type="KEGG" id="mtw:CQW49_21425"/>
<dbReference type="SUPFAM" id="SSF47336">
    <property type="entry name" value="ACP-like"/>
    <property type="match status" value="1"/>
</dbReference>
<dbReference type="GO" id="GO:0004312">
    <property type="term" value="F:fatty acid synthase activity"/>
    <property type="evidence" value="ECO:0007669"/>
    <property type="project" value="TreeGrafter"/>
</dbReference>
<protein>
    <recommendedName>
        <fullName evidence="3">Carrier domain-containing protein</fullName>
    </recommendedName>
</protein>
<dbReference type="InterPro" id="IPR050091">
    <property type="entry name" value="PKS_NRPS_Biosynth_Enz"/>
</dbReference>
<dbReference type="SMART" id="SM00823">
    <property type="entry name" value="PKS_PP"/>
    <property type="match status" value="1"/>
</dbReference>
<dbReference type="GO" id="GO:0071770">
    <property type="term" value="P:DIM/DIP cell wall layer assembly"/>
    <property type="evidence" value="ECO:0007669"/>
    <property type="project" value="TreeGrafter"/>
</dbReference>
<dbReference type="GO" id="GO:0005886">
    <property type="term" value="C:plasma membrane"/>
    <property type="evidence" value="ECO:0007669"/>
    <property type="project" value="TreeGrafter"/>
</dbReference>
<dbReference type="PROSITE" id="PS50075">
    <property type="entry name" value="CARRIER"/>
    <property type="match status" value="1"/>
</dbReference>
<dbReference type="PANTHER" id="PTHR43775:SF37">
    <property type="entry name" value="SI:DKEY-61P9.11"/>
    <property type="match status" value="1"/>
</dbReference>
<dbReference type="Pfam" id="PF00550">
    <property type="entry name" value="PP-binding"/>
    <property type="match status" value="1"/>
</dbReference>
<keyword evidence="1" id="KW-0596">Phosphopantetheine</keyword>
<dbReference type="Proteomes" id="UP000230709">
    <property type="component" value="Plasmid pOB3b1"/>
</dbReference>
<dbReference type="InterPro" id="IPR036291">
    <property type="entry name" value="NAD(P)-bd_dom_sf"/>
</dbReference>
<evidence type="ECO:0000313" key="4">
    <source>
        <dbReference type="EMBL" id="ATQ70569.1"/>
    </source>
</evidence>
<dbReference type="InterPro" id="IPR013968">
    <property type="entry name" value="PKS_KR"/>
</dbReference>
<dbReference type="RefSeq" id="WP_157926096.1">
    <property type="nucleotide sequence ID" value="NZ_CP023738.1"/>
</dbReference>
<geneLocation type="plasmid" evidence="5">
    <name>pob3b1</name>
</geneLocation>
<dbReference type="InterPro" id="IPR057326">
    <property type="entry name" value="KR_dom"/>
</dbReference>
<dbReference type="SMART" id="SM01294">
    <property type="entry name" value="PKS_PP_betabranch"/>
    <property type="match status" value="1"/>
</dbReference>
<proteinExistence type="predicted"/>
<dbReference type="PROSITE" id="PS00012">
    <property type="entry name" value="PHOSPHOPANTETHEINE"/>
    <property type="match status" value="1"/>
</dbReference>
<evidence type="ECO:0000256" key="1">
    <source>
        <dbReference type="ARBA" id="ARBA00022450"/>
    </source>
</evidence>
<keyword evidence="2" id="KW-0597">Phosphoprotein</keyword>
<sequence length="478" mass="51296">MTTLTLTQAAQRSGRGALRILHVFDEAEARPLDSAVGALALSAHQESRGVRLRAIGVAGAVEIAEAARICREELLAEDDAAEILREAGRRLHPVVAPAAPDEAEETIGFRVGGAYLLAGGLGEVGFALAERLGRDYRARIAILGRSDPRGAARERLERLEAQGVRVHYVACDLTDPARLRAALDEIESRIGRLHGVLHLARTVEDGLLAGKSPGSVERVLSAKVDGTLALDAALADAELDWFVLCSSLASWTGLPGGADYAFACGFQNAFARLRENKRRSGLRSGRTVAICWPQWEHDRFLDDAKRARLAAEGLETIDARDGLRILLDAVRSGCAEVAALKGGAEAIRRLTAAPAVEPGADILAELRELDEETLRAFLAYLDTPAAETRPAPPSEAAATLIREAICDFLKLPRDKLLPESAFADLGLDSIKALHLAERLQKRLGVAIDPVMFHESPTLARFSASVAARLARPDARVES</sequence>
<dbReference type="SUPFAM" id="SSF51735">
    <property type="entry name" value="NAD(P)-binding Rossmann-fold domains"/>
    <property type="match status" value="1"/>
</dbReference>
<dbReference type="InterPro" id="IPR006162">
    <property type="entry name" value="Ppantetheine_attach_site"/>
</dbReference>
<feature type="domain" description="Carrier" evidence="3">
    <location>
        <begin position="395"/>
        <end position="469"/>
    </location>
</feature>
<dbReference type="SMART" id="SM00822">
    <property type="entry name" value="PKS_KR"/>
    <property type="match status" value="1"/>
</dbReference>
<name>A0A2D2D6U6_METT3</name>
<gene>
    <name evidence="4" type="ORF">CQW49_21425</name>
</gene>
<accession>A0A2D2D6U6</accession>
<reference evidence="5" key="1">
    <citation type="submission" date="2017-10" db="EMBL/GenBank/DDBJ databases">
        <title>Completed PacBio SMRT sequence of Methylosinus trichosporium OB3b reveals presence of a third large plasmid.</title>
        <authorList>
            <person name="Charles T.C."/>
            <person name="Lynch M.D.J."/>
            <person name="Heil J.R."/>
            <person name="Cheng J."/>
        </authorList>
    </citation>
    <scope>NUCLEOTIDE SEQUENCE [LARGE SCALE GENOMIC DNA]</scope>
    <source>
        <strain evidence="5">OB3b</strain>
        <plasmid evidence="5">pob3b1</plasmid>
    </source>
</reference>
<evidence type="ECO:0000313" key="5">
    <source>
        <dbReference type="Proteomes" id="UP000230709"/>
    </source>
</evidence>
<dbReference type="GO" id="GO:0006633">
    <property type="term" value="P:fatty acid biosynthetic process"/>
    <property type="evidence" value="ECO:0007669"/>
    <property type="project" value="TreeGrafter"/>
</dbReference>
<keyword evidence="5" id="KW-1185">Reference proteome</keyword>
<dbReference type="GO" id="GO:0031177">
    <property type="term" value="F:phosphopantetheine binding"/>
    <property type="evidence" value="ECO:0007669"/>
    <property type="project" value="InterPro"/>
</dbReference>
<dbReference type="PANTHER" id="PTHR43775">
    <property type="entry name" value="FATTY ACID SYNTHASE"/>
    <property type="match status" value="1"/>
</dbReference>
<evidence type="ECO:0000259" key="3">
    <source>
        <dbReference type="PROSITE" id="PS50075"/>
    </source>
</evidence>
<organism evidence="4 5">
    <name type="scientific">Methylosinus trichosporium (strain ATCC 35070 / NCIMB 11131 / UNIQEM 75 / OB3b)</name>
    <dbReference type="NCBI Taxonomy" id="595536"/>
    <lineage>
        <taxon>Bacteria</taxon>
        <taxon>Pseudomonadati</taxon>
        <taxon>Pseudomonadota</taxon>
        <taxon>Alphaproteobacteria</taxon>
        <taxon>Hyphomicrobiales</taxon>
        <taxon>Methylocystaceae</taxon>
        <taxon>Methylosinus</taxon>
    </lineage>
</organism>